<gene>
    <name evidence="1" type="ORF">N7493_009726</name>
</gene>
<protein>
    <recommendedName>
        <fullName evidence="3">NAD(P)-binding domain-containing protein</fullName>
    </recommendedName>
</protein>
<reference evidence="1" key="1">
    <citation type="journal article" date="2023" name="IMA Fungus">
        <title>Comparative genomic study of the Penicillium genus elucidates a diverse pangenome and 15 lateral gene transfer events.</title>
        <authorList>
            <person name="Petersen C."/>
            <person name="Sorensen T."/>
            <person name="Nielsen M.R."/>
            <person name="Sondergaard T.E."/>
            <person name="Sorensen J.L."/>
            <person name="Fitzpatrick D.A."/>
            <person name="Frisvad J.C."/>
            <person name="Nielsen K.L."/>
        </authorList>
    </citation>
    <scope>NUCLEOTIDE SEQUENCE</scope>
    <source>
        <strain evidence="1">IBT 17514</strain>
    </source>
</reference>
<keyword evidence="2" id="KW-1185">Reference proteome</keyword>
<dbReference type="AlphaFoldDB" id="A0AAD6HEM9"/>
<dbReference type="EMBL" id="JAQJAN010000017">
    <property type="protein sequence ID" value="KAJ5710134.1"/>
    <property type="molecule type" value="Genomic_DNA"/>
</dbReference>
<dbReference type="Gene3D" id="3.40.50.720">
    <property type="entry name" value="NAD(P)-binding Rossmann-like Domain"/>
    <property type="match status" value="1"/>
</dbReference>
<evidence type="ECO:0000313" key="2">
    <source>
        <dbReference type="Proteomes" id="UP001215712"/>
    </source>
</evidence>
<dbReference type="PANTHER" id="PTHR14097:SF9">
    <property type="entry name" value="EPIMERASE, PUTATIVE (AFU_ORTHOLOGUE AFUA_8G07320)-RELATED"/>
    <property type="match status" value="1"/>
</dbReference>
<name>A0AAD6HEM9_9EURO</name>
<organism evidence="1 2">
    <name type="scientific">Penicillium malachiteum</name>
    <dbReference type="NCBI Taxonomy" id="1324776"/>
    <lineage>
        <taxon>Eukaryota</taxon>
        <taxon>Fungi</taxon>
        <taxon>Dikarya</taxon>
        <taxon>Ascomycota</taxon>
        <taxon>Pezizomycotina</taxon>
        <taxon>Eurotiomycetes</taxon>
        <taxon>Eurotiomycetidae</taxon>
        <taxon>Eurotiales</taxon>
        <taxon>Aspergillaceae</taxon>
        <taxon>Penicillium</taxon>
    </lineage>
</organism>
<dbReference type="InterPro" id="IPR036291">
    <property type="entry name" value="NAD(P)-bd_dom_sf"/>
</dbReference>
<evidence type="ECO:0000313" key="1">
    <source>
        <dbReference type="EMBL" id="KAJ5710134.1"/>
    </source>
</evidence>
<reference evidence="1" key="2">
    <citation type="submission" date="2023-01" db="EMBL/GenBank/DDBJ databases">
        <authorList>
            <person name="Petersen C."/>
        </authorList>
    </citation>
    <scope>NUCLEOTIDE SEQUENCE</scope>
    <source>
        <strain evidence="1">IBT 17514</strain>
    </source>
</reference>
<dbReference type="Proteomes" id="UP001215712">
    <property type="component" value="Unassembled WGS sequence"/>
</dbReference>
<accession>A0AAD6HEM9</accession>
<dbReference type="SUPFAM" id="SSF51735">
    <property type="entry name" value="NAD(P)-binding Rossmann-fold domains"/>
    <property type="match status" value="1"/>
</dbReference>
<sequence length="172" mass="19463">MNDFLSYPDTVREDLKGADACIWTLGMIPSKVPKNDVASTRRVNIEYTLTAARFFEECGQKPFRFIYVSGSGAERNQEKPLWVMQDYRRLRGEVESELLDFAESKPDFRCYIMRPGLVIPRGLSLKSLVFGLAPSLSVKINDIAGSMVDLAVKGGEKMIWENDEMKDRKDGA</sequence>
<proteinExistence type="predicted"/>
<comment type="caution">
    <text evidence="1">The sequence shown here is derived from an EMBL/GenBank/DDBJ whole genome shotgun (WGS) entry which is preliminary data.</text>
</comment>
<evidence type="ECO:0008006" key="3">
    <source>
        <dbReference type="Google" id="ProtNLM"/>
    </source>
</evidence>
<dbReference type="PANTHER" id="PTHR14097">
    <property type="entry name" value="OXIDOREDUCTASE HTATIP2"/>
    <property type="match status" value="1"/>
</dbReference>